<evidence type="ECO:0000313" key="1">
    <source>
        <dbReference type="EMBL" id="JAH03452.1"/>
    </source>
</evidence>
<dbReference type="AlphaFoldDB" id="A0A0E9PGQ1"/>
<reference evidence="1" key="2">
    <citation type="journal article" date="2015" name="Fish Shellfish Immunol.">
        <title>Early steps in the European eel (Anguilla anguilla)-Vibrio vulnificus interaction in the gills: Role of the RtxA13 toxin.</title>
        <authorList>
            <person name="Callol A."/>
            <person name="Pajuelo D."/>
            <person name="Ebbesson L."/>
            <person name="Teles M."/>
            <person name="MacKenzie S."/>
            <person name="Amaro C."/>
        </authorList>
    </citation>
    <scope>NUCLEOTIDE SEQUENCE</scope>
</reference>
<organism evidence="1">
    <name type="scientific">Anguilla anguilla</name>
    <name type="common">European freshwater eel</name>
    <name type="synonym">Muraena anguilla</name>
    <dbReference type="NCBI Taxonomy" id="7936"/>
    <lineage>
        <taxon>Eukaryota</taxon>
        <taxon>Metazoa</taxon>
        <taxon>Chordata</taxon>
        <taxon>Craniata</taxon>
        <taxon>Vertebrata</taxon>
        <taxon>Euteleostomi</taxon>
        <taxon>Actinopterygii</taxon>
        <taxon>Neopterygii</taxon>
        <taxon>Teleostei</taxon>
        <taxon>Anguilliformes</taxon>
        <taxon>Anguillidae</taxon>
        <taxon>Anguilla</taxon>
    </lineage>
</organism>
<reference evidence="1" key="1">
    <citation type="submission" date="2014-11" db="EMBL/GenBank/DDBJ databases">
        <authorList>
            <person name="Amaro Gonzalez C."/>
        </authorList>
    </citation>
    <scope>NUCLEOTIDE SEQUENCE</scope>
</reference>
<name>A0A0E9PGQ1_ANGAN</name>
<dbReference type="EMBL" id="GBXM01105125">
    <property type="protein sequence ID" value="JAH03452.1"/>
    <property type="molecule type" value="Transcribed_RNA"/>
</dbReference>
<proteinExistence type="predicted"/>
<accession>A0A0E9PGQ1</accession>
<protein>
    <submittedName>
        <fullName evidence="1">Uncharacterized protein</fullName>
    </submittedName>
</protein>
<sequence>MLLQLIMKSFILAFRASTNNAKARIAVAHAKLTPNPPITLESFENEVTKCLSQKCLIYSGL</sequence>